<proteinExistence type="predicted"/>
<evidence type="ECO:0000256" key="2">
    <source>
        <dbReference type="SAM" id="SignalP"/>
    </source>
</evidence>
<comment type="caution">
    <text evidence="3">The sequence shown here is derived from an EMBL/GenBank/DDBJ whole genome shotgun (WGS) entry which is preliminary data.</text>
</comment>
<feature type="transmembrane region" description="Helical" evidence="1">
    <location>
        <begin position="181"/>
        <end position="201"/>
    </location>
</feature>
<protein>
    <submittedName>
        <fullName evidence="3">Urease accessory protein</fullName>
    </submittedName>
</protein>
<feature type="chain" id="PRO_5047296769" evidence="2">
    <location>
        <begin position="27"/>
        <end position="202"/>
    </location>
</feature>
<keyword evidence="2" id="KW-0732">Signal</keyword>
<evidence type="ECO:0000313" key="4">
    <source>
        <dbReference type="Proteomes" id="UP001242480"/>
    </source>
</evidence>
<accession>A0ABU0JLG4</accession>
<keyword evidence="1" id="KW-0812">Transmembrane</keyword>
<gene>
    <name evidence="3" type="ORF">QO011_008172</name>
</gene>
<dbReference type="Proteomes" id="UP001242480">
    <property type="component" value="Unassembled WGS sequence"/>
</dbReference>
<feature type="transmembrane region" description="Helical" evidence="1">
    <location>
        <begin position="42"/>
        <end position="61"/>
    </location>
</feature>
<dbReference type="RefSeq" id="WP_307285914.1">
    <property type="nucleotide sequence ID" value="NZ_JAUSVX010000030.1"/>
</dbReference>
<feature type="signal peptide" evidence="2">
    <location>
        <begin position="1"/>
        <end position="26"/>
    </location>
</feature>
<feature type="transmembrane region" description="Helical" evidence="1">
    <location>
        <begin position="147"/>
        <end position="169"/>
    </location>
</feature>
<feature type="transmembrane region" description="Helical" evidence="1">
    <location>
        <begin position="118"/>
        <end position="135"/>
    </location>
</feature>
<dbReference type="PIRSF" id="PIRSF016919">
    <property type="entry name" value="HupE_UreJ"/>
    <property type="match status" value="1"/>
</dbReference>
<evidence type="ECO:0000313" key="3">
    <source>
        <dbReference type="EMBL" id="MDQ0475130.1"/>
    </source>
</evidence>
<keyword evidence="4" id="KW-1185">Reference proteome</keyword>
<dbReference type="EMBL" id="JAUSVX010000030">
    <property type="protein sequence ID" value="MDQ0475130.1"/>
    <property type="molecule type" value="Genomic_DNA"/>
</dbReference>
<keyword evidence="1" id="KW-0472">Membrane</keyword>
<name>A0ABU0JLG4_9HYPH</name>
<dbReference type="Pfam" id="PF04955">
    <property type="entry name" value="HupE_UreJ"/>
    <property type="match status" value="1"/>
</dbReference>
<sequence length="202" mass="19790">MNAYHRILGGLALAATIAGMPAAALAHTGVGAVHGFAPGFLHPLTGIDHILAMVMVGVFAWQLGGRALWLVPAAFVTLMAAGGALGVAGIPVPFVEVGIALSVVVLGAVVALGLRAPLAVAMGLVGLFAICHGHAHGAEMPEDAGGLAYGVGFMLGTALLHMAGLGLGFLIGRAGDRHGPLIVRSVGGLAALAGVVLLGGVA</sequence>
<dbReference type="InterPro" id="IPR007038">
    <property type="entry name" value="HupE_UreJ"/>
</dbReference>
<reference evidence="3 4" key="1">
    <citation type="submission" date="2023-07" db="EMBL/GenBank/DDBJ databases">
        <title>Genomic Encyclopedia of Type Strains, Phase IV (KMG-IV): sequencing the most valuable type-strain genomes for metagenomic binning, comparative biology and taxonomic classification.</title>
        <authorList>
            <person name="Goeker M."/>
        </authorList>
    </citation>
    <scope>NUCLEOTIDE SEQUENCE [LARGE SCALE GENOMIC DNA]</scope>
    <source>
        <strain evidence="3 4">DSM 19619</strain>
    </source>
</reference>
<keyword evidence="1" id="KW-1133">Transmembrane helix</keyword>
<feature type="transmembrane region" description="Helical" evidence="1">
    <location>
        <begin position="68"/>
        <end position="88"/>
    </location>
</feature>
<feature type="transmembrane region" description="Helical" evidence="1">
    <location>
        <begin position="94"/>
        <end position="111"/>
    </location>
</feature>
<evidence type="ECO:0000256" key="1">
    <source>
        <dbReference type="SAM" id="Phobius"/>
    </source>
</evidence>
<organism evidence="3 4">
    <name type="scientific">Labrys wisconsinensis</name>
    <dbReference type="NCBI Taxonomy" id="425677"/>
    <lineage>
        <taxon>Bacteria</taxon>
        <taxon>Pseudomonadati</taxon>
        <taxon>Pseudomonadota</taxon>
        <taxon>Alphaproteobacteria</taxon>
        <taxon>Hyphomicrobiales</taxon>
        <taxon>Xanthobacteraceae</taxon>
        <taxon>Labrys</taxon>
    </lineage>
</organism>